<dbReference type="Pfam" id="PF08240">
    <property type="entry name" value="ADH_N"/>
    <property type="match status" value="1"/>
</dbReference>
<organism evidence="7 8">
    <name type="scientific">Mycolicibacterium wolinskyi</name>
    <dbReference type="NCBI Taxonomy" id="59750"/>
    <lineage>
        <taxon>Bacteria</taxon>
        <taxon>Bacillati</taxon>
        <taxon>Actinomycetota</taxon>
        <taxon>Actinomycetes</taxon>
        <taxon>Mycobacteriales</taxon>
        <taxon>Mycobacteriaceae</taxon>
        <taxon>Mycolicibacterium</taxon>
    </lineage>
</organism>
<keyword evidence="3 5" id="KW-0862">Zinc</keyword>
<comment type="similarity">
    <text evidence="5">Belongs to the zinc-containing alcohol dehydrogenase family.</text>
</comment>
<evidence type="ECO:0000313" key="7">
    <source>
        <dbReference type="EMBL" id="KWX23926.1"/>
    </source>
</evidence>
<dbReference type="GO" id="GO:0008270">
    <property type="term" value="F:zinc ion binding"/>
    <property type="evidence" value="ECO:0007669"/>
    <property type="project" value="InterPro"/>
</dbReference>
<dbReference type="AlphaFoldDB" id="A0A132PNK6"/>
<dbReference type="Pfam" id="PF00107">
    <property type="entry name" value="ADH_zinc_N"/>
    <property type="match status" value="1"/>
</dbReference>
<evidence type="ECO:0000256" key="1">
    <source>
        <dbReference type="ARBA" id="ARBA00001947"/>
    </source>
</evidence>
<keyword evidence="4" id="KW-0560">Oxidoreductase</keyword>
<dbReference type="PROSITE" id="PS00059">
    <property type="entry name" value="ADH_ZINC"/>
    <property type="match status" value="1"/>
</dbReference>
<evidence type="ECO:0000313" key="8">
    <source>
        <dbReference type="Proteomes" id="UP000070612"/>
    </source>
</evidence>
<evidence type="ECO:0000256" key="2">
    <source>
        <dbReference type="ARBA" id="ARBA00022723"/>
    </source>
</evidence>
<dbReference type="InterPro" id="IPR036291">
    <property type="entry name" value="NAD(P)-bd_dom_sf"/>
</dbReference>
<dbReference type="SMART" id="SM00829">
    <property type="entry name" value="PKS_ER"/>
    <property type="match status" value="1"/>
</dbReference>
<protein>
    <submittedName>
        <fullName evidence="7">Dehydrogenase</fullName>
    </submittedName>
</protein>
<accession>A0A132PNK6</accession>
<dbReference type="PANTHER" id="PTHR42813">
    <property type="entry name" value="ZINC-TYPE ALCOHOL DEHYDROGENASE-LIKE"/>
    <property type="match status" value="1"/>
</dbReference>
<evidence type="ECO:0000256" key="3">
    <source>
        <dbReference type="ARBA" id="ARBA00022833"/>
    </source>
</evidence>
<evidence type="ECO:0000256" key="5">
    <source>
        <dbReference type="RuleBase" id="RU361277"/>
    </source>
</evidence>
<dbReference type="STRING" id="59750.AWC31_30750"/>
<dbReference type="SUPFAM" id="SSF51735">
    <property type="entry name" value="NAD(P)-binding Rossmann-fold domains"/>
    <property type="match status" value="1"/>
</dbReference>
<comment type="cofactor">
    <cofactor evidence="1 5">
        <name>Zn(2+)</name>
        <dbReference type="ChEBI" id="CHEBI:29105"/>
    </cofactor>
</comment>
<dbReference type="InterPro" id="IPR002328">
    <property type="entry name" value="ADH_Zn_CS"/>
</dbReference>
<dbReference type="EMBL" id="LGTW01000006">
    <property type="protein sequence ID" value="KWX23926.1"/>
    <property type="molecule type" value="Genomic_DNA"/>
</dbReference>
<feature type="domain" description="Enoyl reductase (ER)" evidence="6">
    <location>
        <begin position="10"/>
        <end position="339"/>
    </location>
</feature>
<dbReference type="Gene3D" id="3.40.50.720">
    <property type="entry name" value="NAD(P)-binding Rossmann-like Domain"/>
    <property type="match status" value="1"/>
</dbReference>
<dbReference type="PANTHER" id="PTHR42813:SF2">
    <property type="entry name" value="DEHYDROGENASE, ZINC-CONTAINING, PUTATIVE (AFU_ORTHOLOGUE AFUA_2G02810)-RELATED"/>
    <property type="match status" value="1"/>
</dbReference>
<keyword evidence="8" id="KW-1185">Reference proteome</keyword>
<proteinExistence type="inferred from homology"/>
<dbReference type="InterPro" id="IPR011032">
    <property type="entry name" value="GroES-like_sf"/>
</dbReference>
<dbReference type="SUPFAM" id="SSF50129">
    <property type="entry name" value="GroES-like"/>
    <property type="match status" value="1"/>
</dbReference>
<dbReference type="RefSeq" id="WP_067848068.1">
    <property type="nucleotide sequence ID" value="NZ_LGTW01000006.1"/>
</dbReference>
<dbReference type="InterPro" id="IPR013149">
    <property type="entry name" value="ADH-like_C"/>
</dbReference>
<name>A0A132PNK6_9MYCO</name>
<dbReference type="InterPro" id="IPR020843">
    <property type="entry name" value="ER"/>
</dbReference>
<dbReference type="PATRIC" id="fig|59750.3.peg.6307"/>
<evidence type="ECO:0000256" key="4">
    <source>
        <dbReference type="ARBA" id="ARBA00023002"/>
    </source>
</evidence>
<dbReference type="InterPro" id="IPR013154">
    <property type="entry name" value="ADH-like_N"/>
</dbReference>
<dbReference type="Proteomes" id="UP000070612">
    <property type="component" value="Unassembled WGS sequence"/>
</dbReference>
<reference evidence="7 8" key="1">
    <citation type="submission" date="2015-07" db="EMBL/GenBank/DDBJ databases">
        <title>A draft genome sequence of Mycobacterium wolinskyi.</title>
        <authorList>
            <person name="de Man T.J."/>
            <person name="Perry K.A."/>
            <person name="Coulliette A.D."/>
            <person name="Jensen B."/>
            <person name="Toney N.C."/>
            <person name="Limbago B.M."/>
            <person name="Noble-Wang J."/>
        </authorList>
    </citation>
    <scope>NUCLEOTIDE SEQUENCE [LARGE SCALE GENOMIC DNA]</scope>
    <source>
        <strain evidence="7 8">CDC_01</strain>
    </source>
</reference>
<dbReference type="GO" id="GO:0016491">
    <property type="term" value="F:oxidoreductase activity"/>
    <property type="evidence" value="ECO:0007669"/>
    <property type="project" value="UniProtKB-KW"/>
</dbReference>
<dbReference type="Gene3D" id="3.90.180.10">
    <property type="entry name" value="Medium-chain alcohol dehydrogenases, catalytic domain"/>
    <property type="match status" value="1"/>
</dbReference>
<keyword evidence="2 5" id="KW-0479">Metal-binding</keyword>
<sequence>MRAVVVDNAGAIHVDTRPDPTLPGPDGAIVQVEAASICGSDLHFLEGHYPMAEPVSLGHEAVGTIVETGSEVAKFQKGNRVLVSSVAGCGRCAGCATHDPIKCVQGPQIFGSGILGGAQAELLAVPAADFQLLAMPDGIDTQQALLLTDNLATGWAAAKRADIPIGGTVAVIGLGAVGMCALRSALTLGAATVFAVDPVEARRKRAEAWGATGITAPSARPIREATGGLGADAVIDAVGTDTSINDALDAVRTGGTVSIVGVHDLQPYPLPALACLLRSLTIRLTTAPVQQTWPELIPLLQAGRLDVDGIFTDTLPLDEATAGYAAAMSRSGEHLKVRLNP</sequence>
<comment type="caution">
    <text evidence="7">The sequence shown here is derived from an EMBL/GenBank/DDBJ whole genome shotgun (WGS) entry which is preliminary data.</text>
</comment>
<gene>
    <name evidence="7" type="ORF">AFM11_11150</name>
</gene>
<evidence type="ECO:0000259" key="6">
    <source>
        <dbReference type="SMART" id="SM00829"/>
    </source>
</evidence>